<dbReference type="RefSeq" id="WP_046523370.1">
    <property type="nucleotide sequence ID" value="NZ_LAYY01000008.1"/>
</dbReference>
<feature type="transmembrane region" description="Helical" evidence="1">
    <location>
        <begin position="5"/>
        <end position="21"/>
    </location>
</feature>
<gene>
    <name evidence="3" type="ORF">WQ57_08700</name>
</gene>
<proteinExistence type="predicted"/>
<sequence>MKKTSLIPGIILIGYGIYFYLNQANIVLFQQFNTWPTLMAIIGLAFLVQGYWGRDFDSILPGVILFGLGIHFHVVGRLAVWPDHLGAFILIIALGFLLRYQKSGNGLAYGILFLIVAALLLFYDSIASWLGLLESRFASFLNFWPAALILIGVYLLMKKR</sequence>
<evidence type="ECO:0000259" key="2">
    <source>
        <dbReference type="Pfam" id="PF18917"/>
    </source>
</evidence>
<reference evidence="3 4" key="1">
    <citation type="submission" date="2015-04" db="EMBL/GenBank/DDBJ databases">
        <title>Taxonomic description and genome sequence of Bacillus campisalis sp. nov., a novel member of the genus Bacillus isolated from solar saltern.</title>
        <authorList>
            <person name="Mathan Kumar R."/>
            <person name="Kaur G."/>
            <person name="Kumar A."/>
            <person name="Singh N.K."/>
            <person name="Kaur N."/>
            <person name="Kumar N."/>
            <person name="Mayilraj S."/>
        </authorList>
    </citation>
    <scope>NUCLEOTIDE SEQUENCE [LARGE SCALE GENOMIC DNA]</scope>
    <source>
        <strain evidence="3 4">SA2-6</strain>
    </source>
</reference>
<evidence type="ECO:0000313" key="4">
    <source>
        <dbReference type="Proteomes" id="UP000034166"/>
    </source>
</evidence>
<evidence type="ECO:0000313" key="3">
    <source>
        <dbReference type="EMBL" id="KKK38264.1"/>
    </source>
</evidence>
<feature type="transmembrane region" description="Helical" evidence="1">
    <location>
        <begin position="33"/>
        <end position="52"/>
    </location>
</feature>
<keyword evidence="4" id="KW-1185">Reference proteome</keyword>
<keyword evidence="1" id="KW-0812">Transmembrane</keyword>
<feature type="transmembrane region" description="Helical" evidence="1">
    <location>
        <begin position="107"/>
        <end position="131"/>
    </location>
</feature>
<accession>A0A0M2SUJ8</accession>
<name>A0A0M2SUJ8_9BACI</name>
<feature type="transmembrane region" description="Helical" evidence="1">
    <location>
        <begin position="137"/>
        <end position="157"/>
    </location>
</feature>
<comment type="caution">
    <text evidence="3">The sequence shown here is derived from an EMBL/GenBank/DDBJ whole genome shotgun (WGS) entry which is preliminary data.</text>
</comment>
<dbReference type="AlphaFoldDB" id="A0A0M2SUJ8"/>
<organism evidence="3 4">
    <name type="scientific">Mesobacillus campisalis</name>
    <dbReference type="NCBI Taxonomy" id="1408103"/>
    <lineage>
        <taxon>Bacteria</taxon>
        <taxon>Bacillati</taxon>
        <taxon>Bacillota</taxon>
        <taxon>Bacilli</taxon>
        <taxon>Bacillales</taxon>
        <taxon>Bacillaceae</taxon>
        <taxon>Mesobacillus</taxon>
    </lineage>
</organism>
<keyword evidence="1" id="KW-1133">Transmembrane helix</keyword>
<dbReference type="PATRIC" id="fig|1408103.3.peg.1961"/>
<feature type="domain" description="LiaI-LiaF-like transmembrane region" evidence="2">
    <location>
        <begin position="6"/>
        <end position="47"/>
    </location>
</feature>
<feature type="transmembrane region" description="Helical" evidence="1">
    <location>
        <begin position="84"/>
        <end position="100"/>
    </location>
</feature>
<dbReference type="OrthoDB" id="2989824at2"/>
<dbReference type="EMBL" id="LAYY01000008">
    <property type="protein sequence ID" value="KKK38264.1"/>
    <property type="molecule type" value="Genomic_DNA"/>
</dbReference>
<feature type="transmembrane region" description="Helical" evidence="1">
    <location>
        <begin position="59"/>
        <end position="78"/>
    </location>
</feature>
<evidence type="ECO:0000256" key="1">
    <source>
        <dbReference type="SAM" id="Phobius"/>
    </source>
</evidence>
<dbReference type="InterPro" id="IPR043726">
    <property type="entry name" value="LiaI-LiaF-like_TM1"/>
</dbReference>
<protein>
    <recommendedName>
        <fullName evidence="2">LiaI-LiaF-like transmembrane region domain-containing protein</fullName>
    </recommendedName>
</protein>
<dbReference type="Pfam" id="PF18917">
    <property type="entry name" value="LiaI-LiaF-like_TM1"/>
    <property type="match status" value="1"/>
</dbReference>
<keyword evidence="1" id="KW-0472">Membrane</keyword>
<dbReference type="Proteomes" id="UP000034166">
    <property type="component" value="Unassembled WGS sequence"/>
</dbReference>